<sequence length="240" mass="27253">MKTILYTRDQEVIMYDPQQTVCEGPSATWFSRTISVARDKLVMIALDFACSVALTATGEVRKSQMIIVVKNVDTGKIVERMKVRGSRTWTRAFFPLDHGNYQIGFITDENYRNADKVYMKDFYYHDYIASPNIDAIGSLKPPKQLAGIQTFDTLEGTMRLQRIGNKGCEIEMTLYFKTETQYRNFVRSRHDSYMVLECNYGVYGGYLAGTESDPSTDGPLRLLRVKLLSPQRAGVGVDGM</sequence>
<organism evidence="1 2">
    <name type="scientific">Viridibacillus arvi</name>
    <dbReference type="NCBI Taxonomy" id="263475"/>
    <lineage>
        <taxon>Bacteria</taxon>
        <taxon>Bacillati</taxon>
        <taxon>Bacillota</taxon>
        <taxon>Bacilli</taxon>
        <taxon>Bacillales</taxon>
        <taxon>Caryophanaceae</taxon>
        <taxon>Viridibacillus</taxon>
    </lineage>
</organism>
<evidence type="ECO:0000313" key="2">
    <source>
        <dbReference type="Proteomes" id="UP000036867"/>
    </source>
</evidence>
<gene>
    <name evidence="1" type="ORF">AMD00_14155</name>
</gene>
<dbReference type="GeneID" id="301137241"/>
<proteinExistence type="predicted"/>
<name>A0A0M0LF22_9BACL</name>
<evidence type="ECO:0000313" key="1">
    <source>
        <dbReference type="EMBL" id="KOO49497.1"/>
    </source>
</evidence>
<protein>
    <submittedName>
        <fullName evidence="1">Uncharacterized protein</fullName>
    </submittedName>
</protein>
<accession>A0A0M0LF22</accession>
<dbReference type="AlphaFoldDB" id="A0A0M0LF22"/>
<comment type="caution">
    <text evidence="1">The sequence shown here is derived from an EMBL/GenBank/DDBJ whole genome shotgun (WGS) entry which is preliminary data.</text>
</comment>
<keyword evidence="2" id="KW-1185">Reference proteome</keyword>
<reference evidence="2" key="1">
    <citation type="submission" date="2015-08" db="EMBL/GenBank/DDBJ databases">
        <title>Fjat-10028 dsm 16317.</title>
        <authorList>
            <person name="Liu B."/>
            <person name="Wang J."/>
            <person name="Zhu Y."/>
            <person name="Liu G."/>
            <person name="Chen Q."/>
            <person name="Chen Z."/>
            <person name="Lan J."/>
            <person name="Che J."/>
            <person name="Ge C."/>
            <person name="Shi H."/>
            <person name="Pan Z."/>
            <person name="Liu X."/>
        </authorList>
    </citation>
    <scope>NUCLEOTIDE SEQUENCE [LARGE SCALE GENOMIC DNA]</scope>
    <source>
        <strain evidence="2">DSM 16317</strain>
    </source>
</reference>
<dbReference type="RefSeq" id="WP_053417663.1">
    <property type="nucleotide sequence ID" value="NZ_JBNNUM010000004.1"/>
</dbReference>
<dbReference type="STRING" id="263475.AMD00_14155"/>
<dbReference type="OrthoDB" id="2885341at2"/>
<dbReference type="Proteomes" id="UP000036867">
    <property type="component" value="Unassembled WGS sequence"/>
</dbReference>
<dbReference type="EMBL" id="LILB01000005">
    <property type="protein sequence ID" value="KOO49497.1"/>
    <property type="molecule type" value="Genomic_DNA"/>
</dbReference>